<feature type="region of interest" description="Disordered" evidence="1">
    <location>
        <begin position="103"/>
        <end position="166"/>
    </location>
</feature>
<dbReference type="EMBL" id="VOPL01000001">
    <property type="protein sequence ID" value="TXB70511.1"/>
    <property type="molecule type" value="Genomic_DNA"/>
</dbReference>
<name>A0A5C6S7M3_9RHOB</name>
<comment type="caution">
    <text evidence="3">The sequence shown here is derived from an EMBL/GenBank/DDBJ whole genome shotgun (WGS) entry which is preliminary data.</text>
</comment>
<reference evidence="3 4" key="1">
    <citation type="submission" date="2019-08" db="EMBL/GenBank/DDBJ databases">
        <authorList>
            <person name="Ye J."/>
        </authorList>
    </citation>
    <scope>NUCLEOTIDE SEQUENCE [LARGE SCALE GENOMIC DNA]</scope>
    <source>
        <strain evidence="3 4">TK008</strain>
    </source>
</reference>
<keyword evidence="2" id="KW-0732">Signal</keyword>
<evidence type="ECO:0000313" key="4">
    <source>
        <dbReference type="Proteomes" id="UP000321562"/>
    </source>
</evidence>
<feature type="region of interest" description="Disordered" evidence="1">
    <location>
        <begin position="25"/>
        <end position="71"/>
    </location>
</feature>
<dbReference type="AlphaFoldDB" id="A0A5C6S7M3"/>
<feature type="chain" id="PRO_5022943114" description="AAA+ family ATPase" evidence="2">
    <location>
        <begin position="23"/>
        <end position="166"/>
    </location>
</feature>
<feature type="compositionally biased region" description="Basic and acidic residues" evidence="1">
    <location>
        <begin position="29"/>
        <end position="41"/>
    </location>
</feature>
<sequence>MIRSKTTLVAALSLMLSTPLAAQEWQMPRADDAPLPDRSEGSDPYTTPDDGGDGGLDDLGRDLEGMMEGMFNRLQPHLEDLGNELAGTVDEYRPALGELSKLIDDMSNYERPERLPNGDIVIRRRADAPPPPPVDELQRLLPNDRPGRPSPRDGTTPTFDLPQTEL</sequence>
<dbReference type="Proteomes" id="UP000321562">
    <property type="component" value="Unassembled WGS sequence"/>
</dbReference>
<keyword evidence="4" id="KW-1185">Reference proteome</keyword>
<organism evidence="3 4">
    <name type="scientific">Paracoccus aurantiacus</name>
    <dbReference type="NCBI Taxonomy" id="2599412"/>
    <lineage>
        <taxon>Bacteria</taxon>
        <taxon>Pseudomonadati</taxon>
        <taxon>Pseudomonadota</taxon>
        <taxon>Alphaproteobacteria</taxon>
        <taxon>Rhodobacterales</taxon>
        <taxon>Paracoccaceae</taxon>
        <taxon>Paracoccus</taxon>
    </lineage>
</organism>
<feature type="compositionally biased region" description="Basic and acidic residues" evidence="1">
    <location>
        <begin position="103"/>
        <end position="127"/>
    </location>
</feature>
<feature type="signal peptide" evidence="2">
    <location>
        <begin position="1"/>
        <end position="22"/>
    </location>
</feature>
<dbReference type="OrthoDB" id="7308154at2"/>
<protein>
    <recommendedName>
        <fullName evidence="5">AAA+ family ATPase</fullName>
    </recommendedName>
</protein>
<accession>A0A5C6S7M3</accession>
<evidence type="ECO:0000256" key="1">
    <source>
        <dbReference type="SAM" id="MobiDB-lite"/>
    </source>
</evidence>
<evidence type="ECO:0008006" key="5">
    <source>
        <dbReference type="Google" id="ProtNLM"/>
    </source>
</evidence>
<dbReference type="RefSeq" id="WP_147095934.1">
    <property type="nucleotide sequence ID" value="NZ_JBHUFH010000002.1"/>
</dbReference>
<proteinExistence type="predicted"/>
<evidence type="ECO:0000313" key="3">
    <source>
        <dbReference type="EMBL" id="TXB70511.1"/>
    </source>
</evidence>
<gene>
    <name evidence="3" type="ORF">FQV27_01150</name>
</gene>
<evidence type="ECO:0000256" key="2">
    <source>
        <dbReference type="SAM" id="SignalP"/>
    </source>
</evidence>